<reference evidence="2 3" key="1">
    <citation type="journal article" date="2020" name="Sci. Rep.">
        <title>A novel cyanobacterial geosmin producer, revising GeoA distribution and dispersion patterns in Bacteria.</title>
        <authorList>
            <person name="Churro C."/>
            <person name="Semedo-Aguiar A.P."/>
            <person name="Silva A.D."/>
            <person name="Pereira-Leal J.B."/>
            <person name="Leite R.B."/>
        </authorList>
    </citation>
    <scope>NUCLEOTIDE SEQUENCE [LARGE SCALE GENOMIC DNA]</scope>
    <source>
        <strain evidence="2 3">IPMA8</strain>
    </source>
</reference>
<keyword evidence="1" id="KW-1133">Transmembrane helix</keyword>
<accession>A0ABX2D4T6</accession>
<organism evidence="2 3">
    <name type="scientific">Microcoleus asticus IPMA8</name>
    <dbReference type="NCBI Taxonomy" id="2563858"/>
    <lineage>
        <taxon>Bacteria</taxon>
        <taxon>Bacillati</taxon>
        <taxon>Cyanobacteriota</taxon>
        <taxon>Cyanophyceae</taxon>
        <taxon>Oscillatoriophycideae</taxon>
        <taxon>Oscillatoriales</taxon>
        <taxon>Microcoleaceae</taxon>
        <taxon>Microcoleus</taxon>
        <taxon>Microcoleus asticus</taxon>
    </lineage>
</organism>
<keyword evidence="1" id="KW-0812">Transmembrane</keyword>
<protein>
    <submittedName>
        <fullName evidence="2">Uncharacterized protein</fullName>
    </submittedName>
</protein>
<evidence type="ECO:0000256" key="1">
    <source>
        <dbReference type="SAM" id="Phobius"/>
    </source>
</evidence>
<name>A0ABX2D4T6_9CYAN</name>
<keyword evidence="1" id="KW-0472">Membrane</keyword>
<dbReference type="Proteomes" id="UP000702425">
    <property type="component" value="Unassembled WGS sequence"/>
</dbReference>
<proteinExistence type="predicted"/>
<dbReference type="EMBL" id="SRRZ01000135">
    <property type="protein sequence ID" value="NQE37538.1"/>
    <property type="molecule type" value="Genomic_DNA"/>
</dbReference>
<keyword evidence="3" id="KW-1185">Reference proteome</keyword>
<feature type="transmembrane region" description="Helical" evidence="1">
    <location>
        <begin position="6"/>
        <end position="30"/>
    </location>
</feature>
<dbReference type="RefSeq" id="WP_172191660.1">
    <property type="nucleotide sequence ID" value="NZ_CAWPPK010000041.1"/>
</dbReference>
<comment type="caution">
    <text evidence="2">The sequence shown here is derived from an EMBL/GenBank/DDBJ whole genome shotgun (WGS) entry which is preliminary data.</text>
</comment>
<evidence type="ECO:0000313" key="2">
    <source>
        <dbReference type="EMBL" id="NQE37538.1"/>
    </source>
</evidence>
<sequence>MTTKELLEIIILIIGGGGAAAAGGFSFATLRAESRIDAKIERIQDIITDIREEIADGHKFEQKTKQNINHNLVEIGELKTDVRDIKRVLEMRRSQSFPEENKPPRTDFN</sequence>
<gene>
    <name evidence="2" type="ORF">E5S67_05311</name>
</gene>
<evidence type="ECO:0000313" key="3">
    <source>
        <dbReference type="Proteomes" id="UP000702425"/>
    </source>
</evidence>